<dbReference type="InterPro" id="IPR013098">
    <property type="entry name" value="Ig_I-set"/>
</dbReference>
<dbReference type="InterPro" id="IPR003599">
    <property type="entry name" value="Ig_sub"/>
</dbReference>
<keyword evidence="9" id="KW-1185">Reference proteome</keyword>
<dbReference type="FunFam" id="2.60.40.10:FF:000425">
    <property type="entry name" value="Myosin light chain kinase"/>
    <property type="match status" value="1"/>
</dbReference>
<dbReference type="InterPro" id="IPR007110">
    <property type="entry name" value="Ig-like_dom"/>
</dbReference>
<feature type="domain" description="Ig-like" evidence="7">
    <location>
        <begin position="18"/>
        <end position="191"/>
    </location>
</feature>
<name>A0AAN8IH88_TRICO</name>
<dbReference type="PROSITE" id="PS50835">
    <property type="entry name" value="IG_LIKE"/>
    <property type="match status" value="1"/>
</dbReference>
<dbReference type="SMART" id="SM00408">
    <property type="entry name" value="IGc2"/>
    <property type="match status" value="2"/>
</dbReference>
<dbReference type="GO" id="GO:0031672">
    <property type="term" value="C:A band"/>
    <property type="evidence" value="ECO:0007669"/>
    <property type="project" value="UniProtKB-SubCell"/>
</dbReference>
<evidence type="ECO:0000256" key="5">
    <source>
        <dbReference type="ARBA" id="ARBA00023319"/>
    </source>
</evidence>
<feature type="region of interest" description="Disordered" evidence="6">
    <location>
        <begin position="207"/>
        <end position="255"/>
    </location>
</feature>
<evidence type="ECO:0000256" key="1">
    <source>
        <dbReference type="ARBA" id="ARBA00004161"/>
    </source>
</evidence>
<dbReference type="Pfam" id="PF07679">
    <property type="entry name" value="I-set"/>
    <property type="match status" value="2"/>
</dbReference>
<dbReference type="EMBL" id="WIXE01013885">
    <property type="protein sequence ID" value="KAK5974729.1"/>
    <property type="molecule type" value="Genomic_DNA"/>
</dbReference>
<keyword evidence="4" id="KW-1015">Disulfide bond</keyword>
<reference evidence="8 9" key="1">
    <citation type="submission" date="2019-10" db="EMBL/GenBank/DDBJ databases">
        <title>Assembly and Annotation for the nematode Trichostrongylus colubriformis.</title>
        <authorList>
            <person name="Martin J."/>
        </authorList>
    </citation>
    <scope>NUCLEOTIDE SEQUENCE [LARGE SCALE GENOMIC DNA]</scope>
    <source>
        <strain evidence="8">G859</strain>
        <tissue evidence="8">Whole worm</tissue>
    </source>
</reference>
<dbReference type="PANTHER" id="PTHR13817:SF163">
    <property type="entry name" value="OBSCURIN"/>
    <property type="match status" value="1"/>
</dbReference>
<evidence type="ECO:0000313" key="9">
    <source>
        <dbReference type="Proteomes" id="UP001331761"/>
    </source>
</evidence>
<dbReference type="GO" id="GO:0060298">
    <property type="term" value="P:positive regulation of sarcomere organization"/>
    <property type="evidence" value="ECO:0007669"/>
    <property type="project" value="UniProtKB-ARBA"/>
</dbReference>
<organism evidence="8 9">
    <name type="scientific">Trichostrongylus colubriformis</name>
    <name type="common">Black scour worm</name>
    <dbReference type="NCBI Taxonomy" id="6319"/>
    <lineage>
        <taxon>Eukaryota</taxon>
        <taxon>Metazoa</taxon>
        <taxon>Ecdysozoa</taxon>
        <taxon>Nematoda</taxon>
        <taxon>Chromadorea</taxon>
        <taxon>Rhabditida</taxon>
        <taxon>Rhabditina</taxon>
        <taxon>Rhabditomorpha</taxon>
        <taxon>Strongyloidea</taxon>
        <taxon>Trichostrongylidae</taxon>
        <taxon>Trichostrongylus</taxon>
    </lineage>
</organism>
<dbReference type="FunFam" id="2.60.40.10:FF:000107">
    <property type="entry name" value="Myosin, light chain kinase a"/>
    <property type="match status" value="1"/>
</dbReference>
<dbReference type="GO" id="GO:0019899">
    <property type="term" value="F:enzyme binding"/>
    <property type="evidence" value="ECO:0007669"/>
    <property type="project" value="UniProtKB-ARBA"/>
</dbReference>
<keyword evidence="3" id="KW-0677">Repeat</keyword>
<evidence type="ECO:0000313" key="8">
    <source>
        <dbReference type="EMBL" id="KAK5974729.1"/>
    </source>
</evidence>
<comment type="caution">
    <text evidence="8">The sequence shown here is derived from an EMBL/GenBank/DDBJ whole genome shotgun (WGS) entry which is preliminary data.</text>
</comment>
<keyword evidence="2" id="KW-0963">Cytoplasm</keyword>
<dbReference type="SUPFAM" id="SSF48726">
    <property type="entry name" value="Immunoglobulin"/>
    <property type="match status" value="3"/>
</dbReference>
<evidence type="ECO:0000256" key="3">
    <source>
        <dbReference type="ARBA" id="ARBA00022737"/>
    </source>
</evidence>
<dbReference type="InterPro" id="IPR036179">
    <property type="entry name" value="Ig-like_dom_sf"/>
</dbReference>
<gene>
    <name evidence="8" type="ORF">GCK32_001262</name>
</gene>
<evidence type="ECO:0000256" key="6">
    <source>
        <dbReference type="SAM" id="MobiDB-lite"/>
    </source>
</evidence>
<dbReference type="InterPro" id="IPR013783">
    <property type="entry name" value="Ig-like_fold"/>
</dbReference>
<proteinExistence type="predicted"/>
<dbReference type="SMART" id="SM00409">
    <property type="entry name" value="IG"/>
    <property type="match status" value="1"/>
</dbReference>
<sequence length="327" mass="36877">MPFKQPLGERADENRIAPSFIRPLADKRAVVGERVVLQCQLDGHPTPAVKWLKDGHNVSNCPDYEIQEDGHVHRLIIQQVHSADSGRYSPAPPQTPVGPSAPIFLKELRHQPLKPSEIMVMEARVAGVPHPQVEWLKNGKPLQNYRAKIEHDPQTGIVSLTISQMFNDDVGEYTCRASNIHGEATSSAQLLIREQYDRWFAEEQSRLTRDRRQAQQPARPSSVAQKQMMKQRYNYGTDQESVESPWGVSESETEPELAMYDKGAPGTRPIIRVPPRGLRLTEGTDAILQSNIVANPKPKIYWLFNGVPIRISGPRIQMTYRGEAPVF</sequence>
<dbReference type="InterPro" id="IPR050964">
    <property type="entry name" value="Striated_Muscle_Regulatory"/>
</dbReference>
<protein>
    <submittedName>
        <fullName evidence="8">Immunoglobulin I-set domain protein</fullName>
    </submittedName>
</protein>
<keyword evidence="5" id="KW-0393">Immunoglobulin domain</keyword>
<dbReference type="Proteomes" id="UP001331761">
    <property type="component" value="Unassembled WGS sequence"/>
</dbReference>
<dbReference type="GO" id="GO:0040017">
    <property type="term" value="P:positive regulation of locomotion"/>
    <property type="evidence" value="ECO:0007669"/>
    <property type="project" value="UniProtKB-ARBA"/>
</dbReference>
<dbReference type="GO" id="GO:0045989">
    <property type="term" value="P:positive regulation of striated muscle contraction"/>
    <property type="evidence" value="ECO:0007669"/>
    <property type="project" value="UniProtKB-ARBA"/>
</dbReference>
<comment type="subcellular location">
    <subcellularLocation>
        <location evidence="1">Cytoplasm</location>
        <location evidence="1">Myofibril</location>
        <location evidence="1">Sarcomere</location>
        <location evidence="1">A band</location>
    </subcellularLocation>
</comment>
<dbReference type="AlphaFoldDB" id="A0AAN8IH88"/>
<dbReference type="PANTHER" id="PTHR13817">
    <property type="entry name" value="TITIN"/>
    <property type="match status" value="1"/>
</dbReference>
<evidence type="ECO:0000259" key="7">
    <source>
        <dbReference type="PROSITE" id="PS50835"/>
    </source>
</evidence>
<evidence type="ECO:0000256" key="2">
    <source>
        <dbReference type="ARBA" id="ARBA00022490"/>
    </source>
</evidence>
<dbReference type="Gene3D" id="2.60.40.10">
    <property type="entry name" value="Immunoglobulins"/>
    <property type="match status" value="3"/>
</dbReference>
<accession>A0AAN8IH88</accession>
<dbReference type="InterPro" id="IPR003598">
    <property type="entry name" value="Ig_sub2"/>
</dbReference>
<evidence type="ECO:0000256" key="4">
    <source>
        <dbReference type="ARBA" id="ARBA00023157"/>
    </source>
</evidence>